<dbReference type="Proteomes" id="UP001237448">
    <property type="component" value="Unassembled WGS sequence"/>
</dbReference>
<dbReference type="Gene3D" id="3.40.50.300">
    <property type="entry name" value="P-loop containing nucleotide triphosphate hydrolases"/>
    <property type="match status" value="1"/>
</dbReference>
<protein>
    <submittedName>
        <fullName evidence="8">G3E family GTPase</fullName>
    </submittedName>
</protein>
<dbReference type="EMBL" id="JAUSVK010000001">
    <property type="protein sequence ID" value="MDQ0390211.1"/>
    <property type="molecule type" value="Genomic_DNA"/>
</dbReference>
<evidence type="ECO:0000256" key="4">
    <source>
        <dbReference type="ARBA" id="ARBA00034320"/>
    </source>
</evidence>
<evidence type="ECO:0000256" key="2">
    <source>
        <dbReference type="ARBA" id="ARBA00022801"/>
    </source>
</evidence>
<evidence type="ECO:0000256" key="5">
    <source>
        <dbReference type="ARBA" id="ARBA00045658"/>
    </source>
</evidence>
<keyword evidence="3" id="KW-0143">Chaperone</keyword>
<comment type="catalytic activity">
    <reaction evidence="6">
        <text>GTP + H2O = GDP + phosphate + H(+)</text>
        <dbReference type="Rhea" id="RHEA:19669"/>
        <dbReference type="ChEBI" id="CHEBI:15377"/>
        <dbReference type="ChEBI" id="CHEBI:15378"/>
        <dbReference type="ChEBI" id="CHEBI:37565"/>
        <dbReference type="ChEBI" id="CHEBI:43474"/>
        <dbReference type="ChEBI" id="CHEBI:58189"/>
    </reaction>
    <physiologicalReaction direction="left-to-right" evidence="6">
        <dbReference type="Rhea" id="RHEA:19670"/>
    </physiologicalReaction>
</comment>
<proteinExistence type="inferred from homology"/>
<dbReference type="Gene3D" id="3.30.1220.10">
    <property type="entry name" value="CobW-like, C-terminal domain"/>
    <property type="match status" value="1"/>
</dbReference>
<keyword evidence="9" id="KW-1185">Reference proteome</keyword>
<name>A0ABU0F6Z9_9HYPH</name>
<evidence type="ECO:0000256" key="1">
    <source>
        <dbReference type="ARBA" id="ARBA00022741"/>
    </source>
</evidence>
<gene>
    <name evidence="8" type="ORF">J3R73_000003</name>
</gene>
<reference evidence="8 9" key="1">
    <citation type="submission" date="2023-07" db="EMBL/GenBank/DDBJ databases">
        <title>Genomic Encyclopedia of Type Strains, Phase IV (KMG-IV): sequencing the most valuable type-strain genomes for metagenomic binning, comparative biology and taxonomic classification.</title>
        <authorList>
            <person name="Goeker M."/>
        </authorList>
    </citation>
    <scope>NUCLEOTIDE SEQUENCE [LARGE SCALE GENOMIC DNA]</scope>
    <source>
        <strain evidence="8 9">DSM 5896</strain>
    </source>
</reference>
<dbReference type="PANTHER" id="PTHR13748:SF62">
    <property type="entry name" value="COBW DOMAIN-CONTAINING PROTEIN"/>
    <property type="match status" value="1"/>
</dbReference>
<dbReference type="InterPro" id="IPR036627">
    <property type="entry name" value="CobW-likC_sf"/>
</dbReference>
<evidence type="ECO:0000256" key="6">
    <source>
        <dbReference type="ARBA" id="ARBA00049117"/>
    </source>
</evidence>
<dbReference type="InterPro" id="IPR027417">
    <property type="entry name" value="P-loop_NTPase"/>
</dbReference>
<feature type="domain" description="CobW C-terminal" evidence="7">
    <location>
        <begin position="224"/>
        <end position="317"/>
    </location>
</feature>
<keyword evidence="1" id="KW-0547">Nucleotide-binding</keyword>
<dbReference type="InterPro" id="IPR011629">
    <property type="entry name" value="CobW-like_C"/>
</dbReference>
<evidence type="ECO:0000256" key="3">
    <source>
        <dbReference type="ARBA" id="ARBA00023186"/>
    </source>
</evidence>
<dbReference type="CDD" id="cd03112">
    <property type="entry name" value="CobW-like"/>
    <property type="match status" value="1"/>
</dbReference>
<comment type="function">
    <text evidence="5">Zinc chaperone that directly transfers zinc cofactor to target proteins, thereby activating them. Zinc is transferred from the CXCC motif in the GTPase domain to the zinc binding site in target proteins in a process requiring GTP hydrolysis.</text>
</comment>
<dbReference type="SUPFAM" id="SSF52540">
    <property type="entry name" value="P-loop containing nucleoside triphosphate hydrolases"/>
    <property type="match status" value="1"/>
</dbReference>
<accession>A0ABU0F6Z9</accession>
<dbReference type="SUPFAM" id="SSF90002">
    <property type="entry name" value="Hypothetical protein YjiA, C-terminal domain"/>
    <property type="match status" value="1"/>
</dbReference>
<keyword evidence="2" id="KW-0378">Hydrolase</keyword>
<evidence type="ECO:0000313" key="9">
    <source>
        <dbReference type="Proteomes" id="UP001237448"/>
    </source>
</evidence>
<dbReference type="InterPro" id="IPR051316">
    <property type="entry name" value="Zinc-reg_GTPase_activator"/>
</dbReference>
<dbReference type="RefSeq" id="WP_307421296.1">
    <property type="nucleotide sequence ID" value="NZ_JAUSVK010000001.1"/>
</dbReference>
<evidence type="ECO:0000259" key="7">
    <source>
        <dbReference type="SMART" id="SM00833"/>
    </source>
</evidence>
<organism evidence="8 9">
    <name type="scientific">Labrys monachus</name>
    <dbReference type="NCBI Taxonomy" id="217067"/>
    <lineage>
        <taxon>Bacteria</taxon>
        <taxon>Pseudomonadati</taxon>
        <taxon>Pseudomonadota</taxon>
        <taxon>Alphaproteobacteria</taxon>
        <taxon>Hyphomicrobiales</taxon>
        <taxon>Xanthobacteraceae</taxon>
        <taxon>Labrys</taxon>
    </lineage>
</organism>
<comment type="caution">
    <text evidence="8">The sequence shown here is derived from an EMBL/GenBank/DDBJ whole genome shotgun (WGS) entry which is preliminary data.</text>
</comment>
<evidence type="ECO:0000313" key="8">
    <source>
        <dbReference type="EMBL" id="MDQ0390211.1"/>
    </source>
</evidence>
<comment type="similarity">
    <text evidence="4">Belongs to the SIMIBI class G3E GTPase family. ZNG1 subfamily.</text>
</comment>
<dbReference type="InterPro" id="IPR003495">
    <property type="entry name" value="CobW/HypB/UreG_nucleotide-bd"/>
</dbReference>
<dbReference type="SMART" id="SM00833">
    <property type="entry name" value="CobW_C"/>
    <property type="match status" value="1"/>
</dbReference>
<dbReference type="Pfam" id="PF02492">
    <property type="entry name" value="cobW"/>
    <property type="match status" value="1"/>
</dbReference>
<dbReference type="Pfam" id="PF07683">
    <property type="entry name" value="CobW_C"/>
    <property type="match status" value="1"/>
</dbReference>
<sequence>MAAPADGRIRLTVLGGFLGSGKTTWLRHQLHHGRMTDALVIVNEAADVPVDDALLARSSRLAVLAGGCACCTGRQAFISMLRDICDQRVAATDPAQRIDRIVLETSGLADPGAIVDAIRSDPVLLHHIVVHAIVVSVDGLHGLDQLRREPLGRRQIETADRLVVTKLDAADGEGLRALLATLQVLNPGAALSGAAMGSEAGLPAFGSDAAVALPEIDGETAAPITATTIEVDDSIDWTAFSVWLSALLHARGDDIMRVKGVMRTPAGRLLLQSVRKVVQSPELLPDDGQAGGRDNSIVVIGRGFEPSHLLPSLRYFAGRTGAP</sequence>
<dbReference type="PANTHER" id="PTHR13748">
    <property type="entry name" value="COBW-RELATED"/>
    <property type="match status" value="1"/>
</dbReference>